<dbReference type="InterPro" id="IPR035952">
    <property type="entry name" value="Rhomboid-like_sf"/>
</dbReference>
<dbReference type="GO" id="GO:0016020">
    <property type="term" value="C:membrane"/>
    <property type="evidence" value="ECO:0007669"/>
    <property type="project" value="UniProtKB-SubCell"/>
</dbReference>
<feature type="transmembrane region" description="Helical" evidence="5">
    <location>
        <begin position="65"/>
        <end position="86"/>
    </location>
</feature>
<evidence type="ECO:0000256" key="2">
    <source>
        <dbReference type="ARBA" id="ARBA00022692"/>
    </source>
</evidence>
<dbReference type="GO" id="GO:0008233">
    <property type="term" value="F:peptidase activity"/>
    <property type="evidence" value="ECO:0007669"/>
    <property type="project" value="UniProtKB-KW"/>
</dbReference>
<sequence>MDWTERLRRKFGRYAIPHLMYYIAGGMLLLFLMSFALPGVVWRWFPLDMASVLHGQVWRLVTFVFLPPSTSLLFAIFSIYFYYFIGSSLESYWGSFRFNLFYLTGWIGTILGALITGYAVNTYLNFSLFLAFAMLAPDYQVTLFFFFPIKIKYLAILDAVGFLIAFIFGSWSTRVAIVISLLNVILFFGGSFLKNYRYQRQFRETRKNFRKFYRNK</sequence>
<reference evidence="6" key="1">
    <citation type="submission" date="2020-10" db="EMBL/GenBank/DDBJ databases">
        <authorList>
            <person name="Gilroy R."/>
        </authorList>
    </citation>
    <scope>NUCLEOTIDE SEQUENCE</scope>
    <source>
        <strain evidence="6">ChiSjej1B19-7085</strain>
    </source>
</reference>
<evidence type="ECO:0000256" key="5">
    <source>
        <dbReference type="SAM" id="Phobius"/>
    </source>
</evidence>
<dbReference type="GO" id="GO:0006508">
    <property type="term" value="P:proteolysis"/>
    <property type="evidence" value="ECO:0007669"/>
    <property type="project" value="UniProtKB-KW"/>
</dbReference>
<keyword evidence="4 5" id="KW-0472">Membrane</keyword>
<dbReference type="AlphaFoldDB" id="A0A9D1DNN5"/>
<evidence type="ECO:0000313" key="6">
    <source>
        <dbReference type="EMBL" id="HIR56160.1"/>
    </source>
</evidence>
<evidence type="ECO:0000256" key="1">
    <source>
        <dbReference type="ARBA" id="ARBA00004141"/>
    </source>
</evidence>
<dbReference type="SUPFAM" id="SSF144091">
    <property type="entry name" value="Rhomboid-like"/>
    <property type="match status" value="1"/>
</dbReference>
<accession>A0A9D1DNN5</accession>
<dbReference type="Gene3D" id="1.20.1540.10">
    <property type="entry name" value="Rhomboid-like"/>
    <property type="match status" value="1"/>
</dbReference>
<protein>
    <submittedName>
        <fullName evidence="6">Rhomboid family intramembrane serine protease</fullName>
    </submittedName>
</protein>
<evidence type="ECO:0000256" key="4">
    <source>
        <dbReference type="ARBA" id="ARBA00023136"/>
    </source>
</evidence>
<feature type="transmembrane region" description="Helical" evidence="5">
    <location>
        <begin position="175"/>
        <end position="193"/>
    </location>
</feature>
<feature type="transmembrane region" description="Helical" evidence="5">
    <location>
        <begin position="153"/>
        <end position="169"/>
    </location>
</feature>
<dbReference type="EMBL" id="DVHF01000007">
    <property type="protein sequence ID" value="HIR56160.1"/>
    <property type="molecule type" value="Genomic_DNA"/>
</dbReference>
<keyword evidence="2 5" id="KW-0812">Transmembrane</keyword>
<organism evidence="6 7">
    <name type="scientific">Candidatus Gallacutalibacter pullicola</name>
    <dbReference type="NCBI Taxonomy" id="2840830"/>
    <lineage>
        <taxon>Bacteria</taxon>
        <taxon>Bacillati</taxon>
        <taxon>Bacillota</taxon>
        <taxon>Clostridia</taxon>
        <taxon>Eubacteriales</taxon>
        <taxon>Candidatus Gallacutalibacter</taxon>
    </lineage>
</organism>
<keyword evidence="3 5" id="KW-1133">Transmembrane helix</keyword>
<gene>
    <name evidence="6" type="ORF">IAA54_00670</name>
</gene>
<evidence type="ECO:0000313" key="7">
    <source>
        <dbReference type="Proteomes" id="UP000886785"/>
    </source>
</evidence>
<feature type="transmembrane region" description="Helical" evidence="5">
    <location>
        <begin position="98"/>
        <end position="120"/>
    </location>
</feature>
<evidence type="ECO:0000256" key="3">
    <source>
        <dbReference type="ARBA" id="ARBA00022989"/>
    </source>
</evidence>
<keyword evidence="6" id="KW-0645">Protease</keyword>
<name>A0A9D1DNN5_9FIRM</name>
<proteinExistence type="predicted"/>
<feature type="transmembrane region" description="Helical" evidence="5">
    <location>
        <begin position="126"/>
        <end position="146"/>
    </location>
</feature>
<comment type="caution">
    <text evidence="6">The sequence shown here is derived from an EMBL/GenBank/DDBJ whole genome shotgun (WGS) entry which is preliminary data.</text>
</comment>
<feature type="transmembrane region" description="Helical" evidence="5">
    <location>
        <begin position="21"/>
        <end position="45"/>
    </location>
</feature>
<reference evidence="6" key="2">
    <citation type="journal article" date="2021" name="PeerJ">
        <title>Extensive microbial diversity within the chicken gut microbiome revealed by metagenomics and culture.</title>
        <authorList>
            <person name="Gilroy R."/>
            <person name="Ravi A."/>
            <person name="Getino M."/>
            <person name="Pursley I."/>
            <person name="Horton D.L."/>
            <person name="Alikhan N.F."/>
            <person name="Baker D."/>
            <person name="Gharbi K."/>
            <person name="Hall N."/>
            <person name="Watson M."/>
            <person name="Adriaenssens E.M."/>
            <person name="Foster-Nyarko E."/>
            <person name="Jarju S."/>
            <person name="Secka A."/>
            <person name="Antonio M."/>
            <person name="Oren A."/>
            <person name="Chaudhuri R.R."/>
            <person name="La Ragione R."/>
            <person name="Hildebrand F."/>
            <person name="Pallen M.J."/>
        </authorList>
    </citation>
    <scope>NUCLEOTIDE SEQUENCE</scope>
    <source>
        <strain evidence="6">ChiSjej1B19-7085</strain>
    </source>
</reference>
<comment type="subcellular location">
    <subcellularLocation>
        <location evidence="1">Membrane</location>
        <topology evidence="1">Multi-pass membrane protein</topology>
    </subcellularLocation>
</comment>
<dbReference type="Proteomes" id="UP000886785">
    <property type="component" value="Unassembled WGS sequence"/>
</dbReference>
<keyword evidence="6" id="KW-0378">Hydrolase</keyword>